<dbReference type="Gene3D" id="2.70.70.10">
    <property type="entry name" value="Glucose Permease (Domain IIA)"/>
    <property type="match status" value="1"/>
</dbReference>
<dbReference type="InterPro" id="IPR011055">
    <property type="entry name" value="Dup_hybrid_motif"/>
</dbReference>
<sequence>MFGLFKKNKQFDFVAPTNGEVMPITEVSDAMFAQKIMGDGYAVKPAEDAFYAPVAGTIQSIFPTKHALSFVTDDGIEVLLHLGVDTVELKGAPFEITVSEQQHVNAGDRLGSMDRQQITSSGRDDVLIVVFTNMDKINAMDAVETSSVNHGDVIGKVTVAG</sequence>
<dbReference type="NCBIfam" id="TIGR00830">
    <property type="entry name" value="PTBA"/>
    <property type="match status" value="1"/>
</dbReference>
<evidence type="ECO:0000256" key="3">
    <source>
        <dbReference type="ARBA" id="ARBA00022448"/>
    </source>
</evidence>
<evidence type="ECO:0000256" key="7">
    <source>
        <dbReference type="ARBA" id="ARBA00022777"/>
    </source>
</evidence>
<protein>
    <submittedName>
        <fullName evidence="10">N-acetylglucosamine and glucose PTS, EIICBA</fullName>
    </submittedName>
</protein>
<dbReference type="EMBL" id="JQAZ01000002">
    <property type="protein sequence ID" value="KRN32669.1"/>
    <property type="molecule type" value="Genomic_DNA"/>
</dbReference>
<keyword evidence="6" id="KW-0598">Phosphotransferase system</keyword>
<dbReference type="OrthoDB" id="9769191at2"/>
<keyword evidence="5" id="KW-0808">Transferase</keyword>
<dbReference type="PATRIC" id="fig|81857.3.peg.1137"/>
<dbReference type="Proteomes" id="UP000051751">
    <property type="component" value="Unassembled WGS sequence"/>
</dbReference>
<name>A0A0R2G7N5_9LACO</name>
<reference evidence="11 12" key="1">
    <citation type="journal article" date="2015" name="Genome Announc.">
        <title>Expanding the biotechnology potential of lactobacilli through comparative genomics of 213 strains and associated genera.</title>
        <authorList>
            <person name="Sun Z."/>
            <person name="Harris H.M."/>
            <person name="McCann A."/>
            <person name="Guo C."/>
            <person name="Argimon S."/>
            <person name="Zhang W."/>
            <person name="Yang X."/>
            <person name="Jeffery I.B."/>
            <person name="Cooney J.C."/>
            <person name="Kagawa T.F."/>
            <person name="Liu W."/>
            <person name="Song Y."/>
            <person name="Salvetti E."/>
            <person name="Wrobel A."/>
            <person name="Rasinkangas P."/>
            <person name="Parkhill J."/>
            <person name="Rea M.C."/>
            <person name="O'Sullivan O."/>
            <person name="Ritari J."/>
            <person name="Douillard F.P."/>
            <person name="Paul Ross R."/>
            <person name="Yang R."/>
            <person name="Briner A.E."/>
            <person name="Felis G.E."/>
            <person name="de Vos W.M."/>
            <person name="Barrangou R."/>
            <person name="Klaenhammer T.R."/>
            <person name="Caufield P.W."/>
            <person name="Cui Y."/>
            <person name="Zhang H."/>
            <person name="O'Toole P.W."/>
        </authorList>
    </citation>
    <scope>NUCLEOTIDE SEQUENCE [LARGE SCALE GENOMIC DNA]</scope>
    <source>
        <strain evidence="9 12">ATCC BAA-66</strain>
        <strain evidence="10 11">DSM 13344</strain>
    </source>
</reference>
<keyword evidence="11" id="KW-1185">Reference proteome</keyword>
<gene>
    <name evidence="9" type="ORF">IV38_GL001131</name>
    <name evidence="10" type="ORF">IV40_GL000722</name>
</gene>
<dbReference type="FunFam" id="2.70.70.10:FF:000001">
    <property type="entry name" value="PTS system glucose-specific IIA component"/>
    <property type="match status" value="1"/>
</dbReference>
<evidence type="ECO:0000313" key="11">
    <source>
        <dbReference type="Proteomes" id="UP000051645"/>
    </source>
</evidence>
<dbReference type="Proteomes" id="UP000051645">
    <property type="component" value="Unassembled WGS sequence"/>
</dbReference>
<evidence type="ECO:0000256" key="4">
    <source>
        <dbReference type="ARBA" id="ARBA00022597"/>
    </source>
</evidence>
<dbReference type="GO" id="GO:0009401">
    <property type="term" value="P:phosphoenolpyruvate-dependent sugar phosphotransferase system"/>
    <property type="evidence" value="ECO:0007669"/>
    <property type="project" value="UniProtKB-KW"/>
</dbReference>
<keyword evidence="3" id="KW-0813">Transport</keyword>
<dbReference type="AlphaFoldDB" id="A0A0R2G7N5"/>
<evidence type="ECO:0000259" key="8">
    <source>
        <dbReference type="PROSITE" id="PS51093"/>
    </source>
</evidence>
<dbReference type="PROSITE" id="PS51093">
    <property type="entry name" value="PTS_EIIA_TYPE_1"/>
    <property type="match status" value="1"/>
</dbReference>
<comment type="caution">
    <text evidence="10">The sequence shown here is derived from an EMBL/GenBank/DDBJ whole genome shotgun (WGS) entry which is preliminary data.</text>
</comment>
<dbReference type="InterPro" id="IPR050890">
    <property type="entry name" value="PTS_EIIA_component"/>
</dbReference>
<proteinExistence type="predicted"/>
<organism evidence="10 11">
    <name type="scientific">Lactobacillus selangorensis</name>
    <dbReference type="NCBI Taxonomy" id="81857"/>
    <lineage>
        <taxon>Bacteria</taxon>
        <taxon>Bacillati</taxon>
        <taxon>Bacillota</taxon>
        <taxon>Bacilli</taxon>
        <taxon>Lactobacillales</taxon>
        <taxon>Lactobacillaceae</taxon>
        <taxon>Lactobacillus</taxon>
    </lineage>
</organism>
<evidence type="ECO:0000256" key="5">
    <source>
        <dbReference type="ARBA" id="ARBA00022679"/>
    </source>
</evidence>
<dbReference type="PROSITE" id="PS00371">
    <property type="entry name" value="PTS_EIIA_TYPE_1_HIS"/>
    <property type="match status" value="1"/>
</dbReference>
<dbReference type="GO" id="GO:0016301">
    <property type="term" value="F:kinase activity"/>
    <property type="evidence" value="ECO:0007669"/>
    <property type="project" value="UniProtKB-KW"/>
</dbReference>
<evidence type="ECO:0000256" key="6">
    <source>
        <dbReference type="ARBA" id="ARBA00022683"/>
    </source>
</evidence>
<keyword evidence="7" id="KW-0418">Kinase</keyword>
<evidence type="ECO:0000313" key="10">
    <source>
        <dbReference type="EMBL" id="KRN32669.1"/>
    </source>
</evidence>
<feature type="domain" description="PTS EIIA type-1" evidence="8">
    <location>
        <begin position="29"/>
        <end position="133"/>
    </location>
</feature>
<dbReference type="PANTHER" id="PTHR45008:SF1">
    <property type="entry name" value="PTS SYSTEM GLUCOSE-SPECIFIC EIIA COMPONENT"/>
    <property type="match status" value="1"/>
</dbReference>
<dbReference type="SUPFAM" id="SSF51261">
    <property type="entry name" value="Duplicated hybrid motif"/>
    <property type="match status" value="1"/>
</dbReference>
<evidence type="ECO:0000256" key="2">
    <source>
        <dbReference type="ARBA" id="ARBA00004651"/>
    </source>
</evidence>
<evidence type="ECO:0000256" key="1">
    <source>
        <dbReference type="ARBA" id="ARBA00004496"/>
    </source>
</evidence>
<dbReference type="EMBL" id="JQAT01000002">
    <property type="protein sequence ID" value="KRN28921.1"/>
    <property type="molecule type" value="Genomic_DNA"/>
</dbReference>
<evidence type="ECO:0000313" key="9">
    <source>
        <dbReference type="EMBL" id="KRN28921.1"/>
    </source>
</evidence>
<dbReference type="RefSeq" id="WP_057768929.1">
    <property type="nucleotide sequence ID" value="NZ_JQAT01000002.1"/>
</dbReference>
<dbReference type="Pfam" id="PF00358">
    <property type="entry name" value="PTS_EIIA_1"/>
    <property type="match status" value="1"/>
</dbReference>
<dbReference type="STRING" id="81857.IV38_GL001131"/>
<keyword evidence="4" id="KW-0762">Sugar transport</keyword>
<evidence type="ECO:0000313" key="12">
    <source>
        <dbReference type="Proteomes" id="UP000051751"/>
    </source>
</evidence>
<dbReference type="GO" id="GO:0005737">
    <property type="term" value="C:cytoplasm"/>
    <property type="evidence" value="ECO:0007669"/>
    <property type="project" value="UniProtKB-SubCell"/>
</dbReference>
<dbReference type="PANTHER" id="PTHR45008">
    <property type="entry name" value="PTS SYSTEM GLUCOSE-SPECIFIC EIIA COMPONENT"/>
    <property type="match status" value="1"/>
</dbReference>
<dbReference type="GO" id="GO:0005886">
    <property type="term" value="C:plasma membrane"/>
    <property type="evidence" value="ECO:0007669"/>
    <property type="project" value="UniProtKB-SubCell"/>
</dbReference>
<dbReference type="InterPro" id="IPR001127">
    <property type="entry name" value="PTS_EIIA_1_perm"/>
</dbReference>
<comment type="subcellular location">
    <subcellularLocation>
        <location evidence="2">Cell membrane</location>
        <topology evidence="2">Multi-pass membrane protein</topology>
    </subcellularLocation>
    <subcellularLocation>
        <location evidence="1">Cytoplasm</location>
    </subcellularLocation>
</comment>
<accession>A0A0R2G7N5</accession>